<dbReference type="Pfam" id="PF00171">
    <property type="entry name" value="Aldedh"/>
    <property type="match status" value="1"/>
</dbReference>
<dbReference type="PANTHER" id="PTHR43353">
    <property type="entry name" value="SUCCINATE-SEMIALDEHYDE DEHYDROGENASE, MITOCHONDRIAL"/>
    <property type="match status" value="1"/>
</dbReference>
<protein>
    <submittedName>
        <fullName evidence="3">GapN protein</fullName>
    </submittedName>
</protein>
<comment type="caution">
    <text evidence="3">The sequence shown here is derived from an EMBL/GenBank/DDBJ whole genome shotgun (WGS) entry which is preliminary data.</text>
</comment>
<organism evidence="3 4">
    <name type="scientific">Symbiodinium natans</name>
    <dbReference type="NCBI Taxonomy" id="878477"/>
    <lineage>
        <taxon>Eukaryota</taxon>
        <taxon>Sar</taxon>
        <taxon>Alveolata</taxon>
        <taxon>Dinophyceae</taxon>
        <taxon>Suessiales</taxon>
        <taxon>Symbiodiniaceae</taxon>
        <taxon>Symbiodinium</taxon>
    </lineage>
</organism>
<dbReference type="AlphaFoldDB" id="A0A812S6R2"/>
<sequence>MMNMGPSNYPFNETYATLIPVGSLCFPLVMVRRADSPALQWRAVEEVEEISALLIGDSVVMKVPNTGGLAHFLTMEAYAECFPAGVVNFVSGRGRDTMPPCMESGLVDIFAFIGSSKAADALVKAHPQPHRLKNLLSLDAKNLAIVMPDADLHLAVKECLAGSTSFNGQRCTAIKRIMQSLEYQLTSIRNLVVQPGPLADERLRTLRQMLRNPASFILGWQQRAQFLCHLRSWRPAPENEAVWHPIRDDAAARVTALTFPELSPEGAVMLELVAGGYGASFAVALAMPKVEWQELKNRVLALPDESISNESLGGRTSDECTTSHSVVNGMAEYDDPVRVAGFLSAFPDGAFGTPEIFGVLANFAQ</sequence>
<proteinExistence type="predicted"/>
<evidence type="ECO:0000256" key="1">
    <source>
        <dbReference type="ARBA" id="ARBA00023002"/>
    </source>
</evidence>
<accession>A0A812S6R2</accession>
<gene>
    <name evidence="3" type="primary">gapN</name>
    <name evidence="3" type="ORF">SNAT2548_LOCUS26249</name>
</gene>
<dbReference type="OrthoDB" id="445955at2759"/>
<keyword evidence="1" id="KW-0560">Oxidoreductase</keyword>
<dbReference type="PANTHER" id="PTHR43353:SF5">
    <property type="entry name" value="SUCCINATE-SEMIALDEHYDE DEHYDROGENASE, MITOCHONDRIAL"/>
    <property type="match status" value="1"/>
</dbReference>
<evidence type="ECO:0000313" key="4">
    <source>
        <dbReference type="Proteomes" id="UP000604046"/>
    </source>
</evidence>
<dbReference type="InterPro" id="IPR050740">
    <property type="entry name" value="Aldehyde_DH_Superfamily"/>
</dbReference>
<evidence type="ECO:0000259" key="2">
    <source>
        <dbReference type="Pfam" id="PF00171"/>
    </source>
</evidence>
<keyword evidence="4" id="KW-1185">Reference proteome</keyword>
<dbReference type="InterPro" id="IPR016163">
    <property type="entry name" value="Ald_DH_C"/>
</dbReference>
<dbReference type="Gene3D" id="3.40.605.10">
    <property type="entry name" value="Aldehyde Dehydrogenase, Chain A, domain 1"/>
    <property type="match status" value="1"/>
</dbReference>
<dbReference type="SUPFAM" id="SSF53720">
    <property type="entry name" value="ALDH-like"/>
    <property type="match status" value="1"/>
</dbReference>
<dbReference type="GO" id="GO:0016620">
    <property type="term" value="F:oxidoreductase activity, acting on the aldehyde or oxo group of donors, NAD or NADP as acceptor"/>
    <property type="evidence" value="ECO:0007669"/>
    <property type="project" value="InterPro"/>
</dbReference>
<feature type="domain" description="Aldehyde dehydrogenase" evidence="2">
    <location>
        <begin position="51"/>
        <end position="178"/>
    </location>
</feature>
<reference evidence="3" key="1">
    <citation type="submission" date="2021-02" db="EMBL/GenBank/DDBJ databases">
        <authorList>
            <person name="Dougan E. K."/>
            <person name="Rhodes N."/>
            <person name="Thang M."/>
            <person name="Chan C."/>
        </authorList>
    </citation>
    <scope>NUCLEOTIDE SEQUENCE</scope>
</reference>
<dbReference type="Gene3D" id="3.40.309.10">
    <property type="entry name" value="Aldehyde Dehydrogenase, Chain A, domain 2"/>
    <property type="match status" value="1"/>
</dbReference>
<dbReference type="InterPro" id="IPR015590">
    <property type="entry name" value="Aldehyde_DH_dom"/>
</dbReference>
<dbReference type="InterPro" id="IPR016161">
    <property type="entry name" value="Ald_DH/histidinol_DH"/>
</dbReference>
<name>A0A812S6R2_9DINO</name>
<dbReference type="InterPro" id="IPR016162">
    <property type="entry name" value="Ald_DH_N"/>
</dbReference>
<dbReference type="EMBL" id="CAJNDS010002424">
    <property type="protein sequence ID" value="CAE7468765.1"/>
    <property type="molecule type" value="Genomic_DNA"/>
</dbReference>
<evidence type="ECO:0000313" key="3">
    <source>
        <dbReference type="EMBL" id="CAE7468765.1"/>
    </source>
</evidence>
<dbReference type="Proteomes" id="UP000604046">
    <property type="component" value="Unassembled WGS sequence"/>
</dbReference>